<keyword evidence="1" id="KW-0812">Transmembrane</keyword>
<name>A0AAV0B1J5_PHAPC</name>
<dbReference type="AlphaFoldDB" id="A0AAV0B1J5"/>
<evidence type="ECO:0000313" key="3">
    <source>
        <dbReference type="Proteomes" id="UP001153365"/>
    </source>
</evidence>
<sequence length="74" mass="8412">FESPDSEYEEFDPSTVLSLTFAGVSMFLKNEILSWLSLFFSITTIFNSLDKRQASRNFSTTLQGLMYDIGLSLN</sequence>
<gene>
    <name evidence="2" type="ORF">PPACK8108_LOCUS11301</name>
</gene>
<dbReference type="Proteomes" id="UP001153365">
    <property type="component" value="Unassembled WGS sequence"/>
</dbReference>
<organism evidence="2 3">
    <name type="scientific">Phakopsora pachyrhizi</name>
    <name type="common">Asian soybean rust disease fungus</name>
    <dbReference type="NCBI Taxonomy" id="170000"/>
    <lineage>
        <taxon>Eukaryota</taxon>
        <taxon>Fungi</taxon>
        <taxon>Dikarya</taxon>
        <taxon>Basidiomycota</taxon>
        <taxon>Pucciniomycotina</taxon>
        <taxon>Pucciniomycetes</taxon>
        <taxon>Pucciniales</taxon>
        <taxon>Phakopsoraceae</taxon>
        <taxon>Phakopsora</taxon>
    </lineage>
</organism>
<keyword evidence="3" id="KW-1185">Reference proteome</keyword>
<evidence type="ECO:0000313" key="2">
    <source>
        <dbReference type="EMBL" id="CAH7676190.1"/>
    </source>
</evidence>
<reference evidence="2" key="1">
    <citation type="submission" date="2022-06" db="EMBL/GenBank/DDBJ databases">
        <authorList>
            <consortium name="SYNGENTA / RWTH Aachen University"/>
        </authorList>
    </citation>
    <scope>NUCLEOTIDE SEQUENCE</scope>
</reference>
<evidence type="ECO:0000256" key="1">
    <source>
        <dbReference type="SAM" id="Phobius"/>
    </source>
</evidence>
<proteinExistence type="predicted"/>
<feature type="transmembrane region" description="Helical" evidence="1">
    <location>
        <begin position="32"/>
        <end position="49"/>
    </location>
</feature>
<accession>A0AAV0B1J5</accession>
<keyword evidence="1" id="KW-0472">Membrane</keyword>
<dbReference type="EMBL" id="CALTRL010002613">
    <property type="protein sequence ID" value="CAH7676190.1"/>
    <property type="molecule type" value="Genomic_DNA"/>
</dbReference>
<feature type="non-terminal residue" evidence="2">
    <location>
        <position position="1"/>
    </location>
</feature>
<comment type="caution">
    <text evidence="2">The sequence shown here is derived from an EMBL/GenBank/DDBJ whole genome shotgun (WGS) entry which is preliminary data.</text>
</comment>
<keyword evidence="1" id="KW-1133">Transmembrane helix</keyword>
<protein>
    <submittedName>
        <fullName evidence="2">Uncharacterized protein</fullName>
    </submittedName>
</protein>